<reference evidence="2 3" key="1">
    <citation type="submission" date="2019-12" db="EMBL/GenBank/DDBJ databases">
        <title>Complete genome sequence of Pseudomonas stutzeri.</title>
        <authorList>
            <person name="Lim S.R."/>
            <person name="Kim J.H."/>
        </authorList>
    </citation>
    <scope>NUCLEOTIDE SEQUENCE [LARGE SCALE GENOMIC DNA]</scope>
    <source>
        <strain evidence="2 3">PM101005</strain>
    </source>
</reference>
<feature type="region of interest" description="Disordered" evidence="1">
    <location>
        <begin position="106"/>
        <end position="127"/>
    </location>
</feature>
<dbReference type="InterPro" id="IPR005358">
    <property type="entry name" value="Puta_zinc/iron-chelating_dom"/>
</dbReference>
<sequence>MSIDNPCLTCGACCAYFRVSFFWGECASSGGTVPDSATVQVSPFHVAMLGTESKPARCVGLMGDVGCGVRCTMYEQRSSTCREFEASWADGQHNAHCDAARAAHGLPPLTPPLTPPLEPQLSPDRVA</sequence>
<dbReference type="AlphaFoldDB" id="A0A6I6LS67"/>
<dbReference type="RefSeq" id="WP_158189085.1">
    <property type="nucleotide sequence ID" value="NZ_CP046902.1"/>
</dbReference>
<gene>
    <name evidence="2" type="ORF">GQA94_16825</name>
</gene>
<dbReference type="OrthoDB" id="196483at2"/>
<protein>
    <submittedName>
        <fullName evidence="2">YkgJ family cysteine cluster protein</fullName>
    </submittedName>
</protein>
<evidence type="ECO:0000313" key="2">
    <source>
        <dbReference type="EMBL" id="QGZ31637.1"/>
    </source>
</evidence>
<accession>A0A6I6LS67</accession>
<proteinExistence type="predicted"/>
<dbReference type="Pfam" id="PF03692">
    <property type="entry name" value="CxxCxxCC"/>
    <property type="match status" value="1"/>
</dbReference>
<name>A0A6I6LS67_STUST</name>
<dbReference type="EMBL" id="CP046902">
    <property type="protein sequence ID" value="QGZ31637.1"/>
    <property type="molecule type" value="Genomic_DNA"/>
</dbReference>
<dbReference type="Proteomes" id="UP000438983">
    <property type="component" value="Chromosome"/>
</dbReference>
<feature type="compositionally biased region" description="Pro residues" evidence="1">
    <location>
        <begin position="108"/>
        <end position="118"/>
    </location>
</feature>
<evidence type="ECO:0000313" key="3">
    <source>
        <dbReference type="Proteomes" id="UP000438983"/>
    </source>
</evidence>
<evidence type="ECO:0000256" key="1">
    <source>
        <dbReference type="SAM" id="MobiDB-lite"/>
    </source>
</evidence>
<organism evidence="2 3">
    <name type="scientific">Stutzerimonas stutzeri</name>
    <name type="common">Pseudomonas stutzeri</name>
    <dbReference type="NCBI Taxonomy" id="316"/>
    <lineage>
        <taxon>Bacteria</taxon>
        <taxon>Pseudomonadati</taxon>
        <taxon>Pseudomonadota</taxon>
        <taxon>Gammaproteobacteria</taxon>
        <taxon>Pseudomonadales</taxon>
        <taxon>Pseudomonadaceae</taxon>
        <taxon>Stutzerimonas</taxon>
    </lineage>
</organism>